<organism evidence="13 14">
    <name type="scientific">Bacillus spongiae</name>
    <dbReference type="NCBI Taxonomy" id="2683610"/>
    <lineage>
        <taxon>Bacteria</taxon>
        <taxon>Bacillati</taxon>
        <taxon>Bacillota</taxon>
        <taxon>Bacilli</taxon>
        <taxon>Bacillales</taxon>
        <taxon>Bacillaceae</taxon>
        <taxon>Bacillus</taxon>
    </lineage>
</organism>
<dbReference type="Pfam" id="PF13616">
    <property type="entry name" value="Rotamase_3"/>
    <property type="match status" value="1"/>
</dbReference>
<evidence type="ECO:0000256" key="11">
    <source>
        <dbReference type="HAMAP-Rule" id="MF_01145"/>
    </source>
</evidence>
<dbReference type="PROSITE" id="PS51257">
    <property type="entry name" value="PROKAR_LIPOPROTEIN"/>
    <property type="match status" value="1"/>
</dbReference>
<evidence type="ECO:0000256" key="3">
    <source>
        <dbReference type="ARBA" id="ARBA00006071"/>
    </source>
</evidence>
<dbReference type="EC" id="5.2.1.8" evidence="11"/>
<dbReference type="Gene3D" id="1.10.4030.10">
    <property type="entry name" value="Porin chaperone SurA, peptide-binding domain"/>
    <property type="match status" value="1"/>
</dbReference>
<evidence type="ECO:0000256" key="5">
    <source>
        <dbReference type="ARBA" id="ARBA00022729"/>
    </source>
</evidence>
<dbReference type="InterPro" id="IPR000297">
    <property type="entry name" value="PPIase_PpiC"/>
</dbReference>
<dbReference type="Gene3D" id="3.10.50.40">
    <property type="match status" value="1"/>
</dbReference>
<dbReference type="SUPFAM" id="SSF109998">
    <property type="entry name" value="Triger factor/SurA peptide-binding domain-like"/>
    <property type="match status" value="1"/>
</dbReference>
<gene>
    <name evidence="11" type="primary">prsA</name>
    <name evidence="13" type="ORF">WAK64_06860</name>
</gene>
<feature type="domain" description="PpiC" evidence="12">
    <location>
        <begin position="145"/>
        <end position="230"/>
    </location>
</feature>
<dbReference type="EMBL" id="JBBAXC010000004">
    <property type="protein sequence ID" value="MEI5906777.1"/>
    <property type="molecule type" value="Genomic_DNA"/>
</dbReference>
<evidence type="ECO:0000259" key="12">
    <source>
        <dbReference type="PROSITE" id="PS50198"/>
    </source>
</evidence>
<dbReference type="RefSeq" id="WP_336586207.1">
    <property type="nucleotide sequence ID" value="NZ_JBBAXC010000004.1"/>
</dbReference>
<keyword evidence="7 11" id="KW-0472">Membrane</keyword>
<name>A0ABU8HC93_9BACI</name>
<evidence type="ECO:0000256" key="10">
    <source>
        <dbReference type="ARBA" id="ARBA00023288"/>
    </source>
</evidence>
<dbReference type="HAMAP" id="MF_01145">
    <property type="entry name" value="Foldase_PrsA"/>
    <property type="match status" value="1"/>
</dbReference>
<sequence>MKKLITSITLSASLIGLSACSIGDDVVVKTNAGNITQDDLYKELLEVNGAAVLEKMIQEKLLKDNYSVSEKEIDSELKTVKEQFSSDEEFEAALASSGLDEDTFKEQIEMNLLQEKAITDGVKVTDEELKTYFEENKDEFTLATASHILVEDENTAKEIKKQLEDGEDFAKIAQEKSTDPGSAQNGGSLGEFKKGDMVPEFSEVAFSIELNKISEPVKSQFGYHIIKVTERTEKTFDENKDEIKDQYLVANAKPISEVMDKLKKDAELKVEDKELQKEIDKLLSSTQG</sequence>
<evidence type="ECO:0000256" key="6">
    <source>
        <dbReference type="ARBA" id="ARBA00023110"/>
    </source>
</evidence>
<proteinExistence type="inferred from homology"/>
<comment type="caution">
    <text evidence="13">The sequence shown here is derived from an EMBL/GenBank/DDBJ whole genome shotgun (WGS) entry which is preliminary data.</text>
</comment>
<keyword evidence="8 11" id="KW-0564">Palmitate</keyword>
<dbReference type="PANTHER" id="PTHR47245">
    <property type="entry name" value="PEPTIDYLPROLYL ISOMERASE"/>
    <property type="match status" value="1"/>
</dbReference>
<reference evidence="13 14" key="1">
    <citation type="journal article" date="2018" name="J. Microbiol.">
        <title>Bacillus spongiae sp. nov., isolated from sponge of Jeju Island.</title>
        <authorList>
            <person name="Lee G.E."/>
            <person name="Im W.T."/>
            <person name="Park J.S."/>
        </authorList>
    </citation>
    <scope>NUCLEOTIDE SEQUENCE [LARGE SCALE GENOMIC DNA]</scope>
    <source>
        <strain evidence="13 14">135PIL107-10</strain>
    </source>
</reference>
<comment type="subcellular location">
    <subcellularLocation>
        <location evidence="2 11">Cell membrane</location>
        <topology evidence="2 11">Lipid-anchor</topology>
    </subcellularLocation>
</comment>
<comment type="function">
    <text evidence="11">Plays a major role in protein secretion by helping the post-translocational extracellular folding of several secreted proteins.</text>
</comment>
<comment type="similarity">
    <text evidence="3 11">Belongs to the PrsA family.</text>
</comment>
<keyword evidence="6 11" id="KW-0697">Rotamase</keyword>
<accession>A0ABU8HC93</accession>
<dbReference type="InterPro" id="IPR046357">
    <property type="entry name" value="PPIase_dom_sf"/>
</dbReference>
<keyword evidence="10 11" id="KW-0449">Lipoprotein</keyword>
<evidence type="ECO:0000256" key="4">
    <source>
        <dbReference type="ARBA" id="ARBA00022475"/>
    </source>
</evidence>
<evidence type="ECO:0000256" key="9">
    <source>
        <dbReference type="ARBA" id="ARBA00023235"/>
    </source>
</evidence>
<evidence type="ECO:0000313" key="13">
    <source>
        <dbReference type="EMBL" id="MEI5906777.1"/>
    </source>
</evidence>
<keyword evidence="9 11" id="KW-0413">Isomerase</keyword>
<keyword evidence="14" id="KW-1185">Reference proteome</keyword>
<evidence type="ECO:0000256" key="7">
    <source>
        <dbReference type="ARBA" id="ARBA00023136"/>
    </source>
</evidence>
<protein>
    <recommendedName>
        <fullName evidence="11">Foldase protein PrsA</fullName>
        <ecNumber evidence="11">5.2.1.8</ecNumber>
    </recommendedName>
</protein>
<evidence type="ECO:0000256" key="2">
    <source>
        <dbReference type="ARBA" id="ARBA00004193"/>
    </source>
</evidence>
<keyword evidence="5 11" id="KW-0732">Signal</keyword>
<keyword evidence="4 11" id="KW-1003">Cell membrane</keyword>
<comment type="catalytic activity">
    <reaction evidence="1 11">
        <text>[protein]-peptidylproline (omega=180) = [protein]-peptidylproline (omega=0)</text>
        <dbReference type="Rhea" id="RHEA:16237"/>
        <dbReference type="Rhea" id="RHEA-COMP:10747"/>
        <dbReference type="Rhea" id="RHEA-COMP:10748"/>
        <dbReference type="ChEBI" id="CHEBI:83833"/>
        <dbReference type="ChEBI" id="CHEBI:83834"/>
        <dbReference type="EC" id="5.2.1.8"/>
    </reaction>
</comment>
<dbReference type="PANTHER" id="PTHR47245:SF1">
    <property type="entry name" value="FOLDASE PROTEIN PRSA"/>
    <property type="match status" value="1"/>
</dbReference>
<dbReference type="GO" id="GO:0003755">
    <property type="term" value="F:peptidyl-prolyl cis-trans isomerase activity"/>
    <property type="evidence" value="ECO:0007669"/>
    <property type="project" value="UniProtKB-EC"/>
</dbReference>
<dbReference type="InterPro" id="IPR023059">
    <property type="entry name" value="Foldase_PrsA"/>
</dbReference>
<evidence type="ECO:0000256" key="1">
    <source>
        <dbReference type="ARBA" id="ARBA00000971"/>
    </source>
</evidence>
<dbReference type="PROSITE" id="PS50198">
    <property type="entry name" value="PPIC_PPIASE_2"/>
    <property type="match status" value="1"/>
</dbReference>
<dbReference type="InterPro" id="IPR027304">
    <property type="entry name" value="Trigger_fact/SurA_dom_sf"/>
</dbReference>
<dbReference type="Proteomes" id="UP001312865">
    <property type="component" value="Unassembled WGS sequence"/>
</dbReference>
<dbReference type="InterPro" id="IPR050245">
    <property type="entry name" value="PrsA_foldase"/>
</dbReference>
<dbReference type="SUPFAM" id="SSF54534">
    <property type="entry name" value="FKBP-like"/>
    <property type="match status" value="1"/>
</dbReference>
<evidence type="ECO:0000256" key="8">
    <source>
        <dbReference type="ARBA" id="ARBA00023139"/>
    </source>
</evidence>
<evidence type="ECO:0000313" key="14">
    <source>
        <dbReference type="Proteomes" id="UP001312865"/>
    </source>
</evidence>